<dbReference type="FunFam" id="3.30.470.10:FF:000026">
    <property type="entry name" value="Branched-chain-amino-acid aminotransferase"/>
    <property type="match status" value="1"/>
</dbReference>
<dbReference type="Gene3D" id="3.30.470.10">
    <property type="match status" value="1"/>
</dbReference>
<dbReference type="NCBIfam" id="NF009897">
    <property type="entry name" value="PRK13357.1"/>
    <property type="match status" value="1"/>
</dbReference>
<dbReference type="AlphaFoldDB" id="A0A9W6C0A3"/>
<dbReference type="InterPro" id="IPR001544">
    <property type="entry name" value="Aminotrans_IV"/>
</dbReference>
<dbReference type="OrthoDB" id="409992at2759"/>
<dbReference type="InterPro" id="IPR043131">
    <property type="entry name" value="BCAT-like_N"/>
</dbReference>
<dbReference type="InterPro" id="IPR018300">
    <property type="entry name" value="Aminotrans_IV_CS"/>
</dbReference>
<comment type="cofactor">
    <cofactor evidence="1 7">
        <name>pyridoxal 5'-phosphate</name>
        <dbReference type="ChEBI" id="CHEBI:597326"/>
    </cofactor>
</comment>
<dbReference type="GO" id="GO:0008652">
    <property type="term" value="P:amino acid biosynthetic process"/>
    <property type="evidence" value="ECO:0007669"/>
    <property type="project" value="UniProtKB-KW"/>
</dbReference>
<dbReference type="Gene3D" id="3.20.10.10">
    <property type="entry name" value="D-amino Acid Aminotransferase, subunit A, domain 2"/>
    <property type="match status" value="1"/>
</dbReference>
<evidence type="ECO:0000256" key="5">
    <source>
        <dbReference type="ARBA" id="ARBA00022898"/>
    </source>
</evidence>
<comment type="catalytic activity">
    <reaction evidence="8">
        <text>L-isoleucine + 2-oxoglutarate = (S)-3-methyl-2-oxopentanoate + L-glutamate</text>
        <dbReference type="Rhea" id="RHEA:24801"/>
        <dbReference type="ChEBI" id="CHEBI:16810"/>
        <dbReference type="ChEBI" id="CHEBI:29985"/>
        <dbReference type="ChEBI" id="CHEBI:35146"/>
        <dbReference type="ChEBI" id="CHEBI:58045"/>
        <dbReference type="EC" id="2.6.1.42"/>
    </reaction>
</comment>
<dbReference type="SUPFAM" id="SSF56752">
    <property type="entry name" value="D-aminoacid aminotransferase-like PLP-dependent enzymes"/>
    <property type="match status" value="1"/>
</dbReference>
<dbReference type="PANTHER" id="PTHR42825:SF2">
    <property type="entry name" value="BRANCHED-CHAIN-AMINO-ACID AMINOTRANSFERASE 3, CHLOROPLASTIC-RELATED"/>
    <property type="match status" value="1"/>
</dbReference>
<dbReference type="InterPro" id="IPR036038">
    <property type="entry name" value="Aminotransferase-like"/>
</dbReference>
<dbReference type="NCBIfam" id="TIGR01123">
    <property type="entry name" value="ilvE_II"/>
    <property type="match status" value="1"/>
</dbReference>
<name>A0A9W6C0A3_9CHLO</name>
<evidence type="ECO:0000313" key="9">
    <source>
        <dbReference type="EMBL" id="GLC61115.1"/>
    </source>
</evidence>
<comment type="caution">
    <text evidence="9">The sequence shown here is derived from an EMBL/GenBank/DDBJ whole genome shotgun (WGS) entry which is preliminary data.</text>
</comment>
<organism evidence="9 10">
    <name type="scientific">Pleodorina starrii</name>
    <dbReference type="NCBI Taxonomy" id="330485"/>
    <lineage>
        <taxon>Eukaryota</taxon>
        <taxon>Viridiplantae</taxon>
        <taxon>Chlorophyta</taxon>
        <taxon>core chlorophytes</taxon>
        <taxon>Chlorophyceae</taxon>
        <taxon>CS clade</taxon>
        <taxon>Chlamydomonadales</taxon>
        <taxon>Volvocaceae</taxon>
        <taxon>Pleodorina</taxon>
    </lineage>
</organism>
<gene>
    <name evidence="9" type="primary">PLEST010596</name>
    <name evidence="9" type="ORF">PLESTB_001719500</name>
</gene>
<dbReference type="PANTHER" id="PTHR42825">
    <property type="entry name" value="AMINO ACID AMINOTRANSFERASE"/>
    <property type="match status" value="1"/>
</dbReference>
<dbReference type="GO" id="GO:0009082">
    <property type="term" value="P:branched-chain amino acid biosynthetic process"/>
    <property type="evidence" value="ECO:0007669"/>
    <property type="project" value="UniProtKB-KW"/>
</dbReference>
<evidence type="ECO:0000256" key="7">
    <source>
        <dbReference type="RuleBase" id="RU004516"/>
    </source>
</evidence>
<comment type="catalytic activity">
    <reaction evidence="8">
        <text>L-valine + 2-oxoglutarate = 3-methyl-2-oxobutanoate + L-glutamate</text>
        <dbReference type="Rhea" id="RHEA:24813"/>
        <dbReference type="ChEBI" id="CHEBI:11851"/>
        <dbReference type="ChEBI" id="CHEBI:16810"/>
        <dbReference type="ChEBI" id="CHEBI:29985"/>
        <dbReference type="ChEBI" id="CHEBI:57762"/>
        <dbReference type="EC" id="2.6.1.42"/>
    </reaction>
</comment>
<keyword evidence="8" id="KW-0100">Branched-chain amino acid biosynthesis</keyword>
<sequence>MHQGLGSSLRQQVAAALARGFSRAPPLTCHNSYSQLIYFGRESSPAPANTVAGGVAPYCMRNGILLWNSFISRMSNRPLLQSRAQSLRRCCPAGVARTRLHTIAAAAAVSGERRSKANIDWESLGFGLKDVAGTMYVAEWTPEKGWDQGKLVPYGPITVMPSAQVLNYGQAIFEGMKAQESAQGRVVVFRPDQNAARFKAGAARMSMPAVPEDQFVEAVKATVAANLDYVPPIGKGSLYLRPLLLGTGPILGLGPAPSYTFTIFAAAVGAYFKGGQLTPIDLIVEERFHRAAPGGMGGTKAAGNYSPVLVTQLEAKKNGFADVVYLDAKTDTYLEEVSSCNIFVVKGRTIKTPPLGGTILPGVTRRSIVELARSRGYDVHEEPVSVHETMEADEVFTTGTAVVVSSVGSITYRGTRKQYTEPGQAGKVALEMYAALTDIQTERAEDKFGWVVPVGN</sequence>
<dbReference type="Proteomes" id="UP001165080">
    <property type="component" value="Unassembled WGS sequence"/>
</dbReference>
<proteinExistence type="inferred from homology"/>
<evidence type="ECO:0000256" key="2">
    <source>
        <dbReference type="ARBA" id="ARBA00009320"/>
    </source>
</evidence>
<keyword evidence="10" id="KW-1185">Reference proteome</keyword>
<evidence type="ECO:0000313" key="10">
    <source>
        <dbReference type="Proteomes" id="UP001165080"/>
    </source>
</evidence>
<accession>A0A9W6C0A3</accession>
<comment type="catalytic activity">
    <reaction evidence="8">
        <text>L-leucine + 2-oxoglutarate = 4-methyl-2-oxopentanoate + L-glutamate</text>
        <dbReference type="Rhea" id="RHEA:18321"/>
        <dbReference type="ChEBI" id="CHEBI:16810"/>
        <dbReference type="ChEBI" id="CHEBI:17865"/>
        <dbReference type="ChEBI" id="CHEBI:29985"/>
        <dbReference type="ChEBI" id="CHEBI:57427"/>
        <dbReference type="EC" id="2.6.1.42"/>
    </reaction>
</comment>
<evidence type="ECO:0000256" key="1">
    <source>
        <dbReference type="ARBA" id="ARBA00001933"/>
    </source>
</evidence>
<dbReference type="GO" id="GO:0004084">
    <property type="term" value="F:branched-chain-amino-acid transaminase activity"/>
    <property type="evidence" value="ECO:0007669"/>
    <property type="project" value="UniProtKB-EC"/>
</dbReference>
<evidence type="ECO:0000256" key="6">
    <source>
        <dbReference type="RuleBase" id="RU004106"/>
    </source>
</evidence>
<dbReference type="InterPro" id="IPR005786">
    <property type="entry name" value="B_amino_transII"/>
</dbReference>
<dbReference type="PROSITE" id="PS00770">
    <property type="entry name" value="AA_TRANSFER_CLASS_4"/>
    <property type="match status" value="1"/>
</dbReference>
<dbReference type="InterPro" id="IPR043132">
    <property type="entry name" value="BCAT-like_C"/>
</dbReference>
<dbReference type="EC" id="2.6.1.42" evidence="8"/>
<comment type="similarity">
    <text evidence="2 6">Belongs to the class-IV pyridoxal-phosphate-dependent aminotransferase family.</text>
</comment>
<evidence type="ECO:0000256" key="3">
    <source>
        <dbReference type="ARBA" id="ARBA00022576"/>
    </source>
</evidence>
<keyword evidence="4 8" id="KW-0808">Transferase</keyword>
<dbReference type="InterPro" id="IPR033939">
    <property type="entry name" value="BCAT_family"/>
</dbReference>
<dbReference type="Pfam" id="PF01063">
    <property type="entry name" value="Aminotran_4"/>
    <property type="match status" value="1"/>
</dbReference>
<evidence type="ECO:0000256" key="8">
    <source>
        <dbReference type="RuleBase" id="RU004517"/>
    </source>
</evidence>
<keyword evidence="5 7" id="KW-0663">Pyridoxal phosphate</keyword>
<reference evidence="9 10" key="1">
    <citation type="journal article" date="2023" name="Commun. Biol.">
        <title>Reorganization of the ancestral sex-determining regions during the evolution of trioecy in Pleodorina starrii.</title>
        <authorList>
            <person name="Takahashi K."/>
            <person name="Suzuki S."/>
            <person name="Kawai-Toyooka H."/>
            <person name="Yamamoto K."/>
            <person name="Hamaji T."/>
            <person name="Ootsuki R."/>
            <person name="Yamaguchi H."/>
            <person name="Kawachi M."/>
            <person name="Higashiyama T."/>
            <person name="Nozaki H."/>
        </authorList>
    </citation>
    <scope>NUCLEOTIDE SEQUENCE [LARGE SCALE GENOMIC DNA]</scope>
    <source>
        <strain evidence="9 10">NIES-4479</strain>
    </source>
</reference>
<dbReference type="EMBL" id="BRXU01000042">
    <property type="protein sequence ID" value="GLC61115.1"/>
    <property type="molecule type" value="Genomic_DNA"/>
</dbReference>
<dbReference type="CDD" id="cd01557">
    <property type="entry name" value="BCAT_beta_family"/>
    <property type="match status" value="1"/>
</dbReference>
<keyword evidence="3 8" id="KW-0032">Aminotransferase</keyword>
<keyword evidence="8" id="KW-0028">Amino-acid biosynthesis</keyword>
<evidence type="ECO:0000256" key="4">
    <source>
        <dbReference type="ARBA" id="ARBA00022679"/>
    </source>
</evidence>
<protein>
    <recommendedName>
        <fullName evidence="8">Branched-chain-amino-acid aminotransferase</fullName>
        <ecNumber evidence="8">2.6.1.42</ecNumber>
    </recommendedName>
</protein>